<accession>A0A6J4TSE5</accession>
<proteinExistence type="predicted"/>
<protein>
    <submittedName>
        <fullName evidence="2">Uncharacterized protein</fullName>
    </submittedName>
</protein>
<gene>
    <name evidence="2" type="ORF">AVDCRST_MAG85-3613</name>
</gene>
<reference evidence="2" key="1">
    <citation type="submission" date="2020-02" db="EMBL/GenBank/DDBJ databases">
        <authorList>
            <person name="Meier V. D."/>
        </authorList>
    </citation>
    <scope>NUCLEOTIDE SEQUENCE</scope>
    <source>
        <strain evidence="2">AVDCRST_MAG85</strain>
    </source>
</reference>
<evidence type="ECO:0000313" key="2">
    <source>
        <dbReference type="EMBL" id="CAA9530296.1"/>
    </source>
</evidence>
<evidence type="ECO:0000256" key="1">
    <source>
        <dbReference type="SAM" id="MobiDB-lite"/>
    </source>
</evidence>
<feature type="compositionally biased region" description="Low complexity" evidence="1">
    <location>
        <begin position="46"/>
        <end position="58"/>
    </location>
</feature>
<organism evidence="2">
    <name type="scientific">uncultured Solirubrobacteraceae bacterium</name>
    <dbReference type="NCBI Taxonomy" id="1162706"/>
    <lineage>
        <taxon>Bacteria</taxon>
        <taxon>Bacillati</taxon>
        <taxon>Actinomycetota</taxon>
        <taxon>Thermoleophilia</taxon>
        <taxon>Solirubrobacterales</taxon>
        <taxon>Solirubrobacteraceae</taxon>
        <taxon>environmental samples</taxon>
    </lineage>
</organism>
<name>A0A6J4TSE5_9ACTN</name>
<dbReference type="EMBL" id="CADCVT010000402">
    <property type="protein sequence ID" value="CAA9530296.1"/>
    <property type="molecule type" value="Genomic_DNA"/>
</dbReference>
<dbReference type="AlphaFoldDB" id="A0A6J4TSE5"/>
<sequence>MRYCERTSFSSSVSASVMLRAAVSAVWARNSNGWSPETLDSRMRTRSSSCASTSSGLT</sequence>
<feature type="region of interest" description="Disordered" evidence="1">
    <location>
        <begin position="31"/>
        <end position="58"/>
    </location>
</feature>